<protein>
    <submittedName>
        <fullName evidence="1">Uncharacterized protein</fullName>
    </submittedName>
</protein>
<sequence>MAPIVLQGGALPFRNGWELAEYQTDVIFAPVDKLGTEPKFDTSYSSGVELQALAQTLGVAVNSYRNAFINRCIALSLLARISPALCTLSLALESSCFSVPTGLETFERIYNVDRSTQIQLSSRHRDFHLQHCETYRATLANPVHNLQDTEKANTIRI</sequence>
<evidence type="ECO:0000313" key="2">
    <source>
        <dbReference type="Proteomes" id="UP000070544"/>
    </source>
</evidence>
<gene>
    <name evidence="1" type="ORF">M427DRAFT_409593</name>
</gene>
<evidence type="ECO:0000313" key="1">
    <source>
        <dbReference type="EMBL" id="KXS12242.1"/>
    </source>
</evidence>
<proteinExistence type="predicted"/>
<name>A0A139A617_GONPJ</name>
<organism evidence="1 2">
    <name type="scientific">Gonapodya prolifera (strain JEL478)</name>
    <name type="common">Monoblepharis prolifera</name>
    <dbReference type="NCBI Taxonomy" id="1344416"/>
    <lineage>
        <taxon>Eukaryota</taxon>
        <taxon>Fungi</taxon>
        <taxon>Fungi incertae sedis</taxon>
        <taxon>Chytridiomycota</taxon>
        <taxon>Chytridiomycota incertae sedis</taxon>
        <taxon>Monoblepharidomycetes</taxon>
        <taxon>Monoblepharidales</taxon>
        <taxon>Gonapodyaceae</taxon>
        <taxon>Gonapodya</taxon>
    </lineage>
</organism>
<dbReference type="AlphaFoldDB" id="A0A139A617"/>
<keyword evidence="2" id="KW-1185">Reference proteome</keyword>
<dbReference type="Proteomes" id="UP000070544">
    <property type="component" value="Unassembled WGS sequence"/>
</dbReference>
<dbReference type="EMBL" id="KQ965790">
    <property type="protein sequence ID" value="KXS12242.1"/>
    <property type="molecule type" value="Genomic_DNA"/>
</dbReference>
<reference evidence="1 2" key="1">
    <citation type="journal article" date="2015" name="Genome Biol. Evol.">
        <title>Phylogenomic analyses indicate that early fungi evolved digesting cell walls of algal ancestors of land plants.</title>
        <authorList>
            <person name="Chang Y."/>
            <person name="Wang S."/>
            <person name="Sekimoto S."/>
            <person name="Aerts A.L."/>
            <person name="Choi C."/>
            <person name="Clum A."/>
            <person name="LaButti K.M."/>
            <person name="Lindquist E.A."/>
            <person name="Yee Ngan C."/>
            <person name="Ohm R.A."/>
            <person name="Salamov A.A."/>
            <person name="Grigoriev I.V."/>
            <person name="Spatafora J.W."/>
            <person name="Berbee M.L."/>
        </authorList>
    </citation>
    <scope>NUCLEOTIDE SEQUENCE [LARGE SCALE GENOMIC DNA]</scope>
    <source>
        <strain evidence="1 2">JEL478</strain>
    </source>
</reference>
<accession>A0A139A617</accession>